<evidence type="ECO:0000256" key="4">
    <source>
        <dbReference type="ARBA" id="ARBA00022692"/>
    </source>
</evidence>
<evidence type="ECO:0008006" key="15">
    <source>
        <dbReference type="Google" id="ProtNLM"/>
    </source>
</evidence>
<accession>A0AA38YYS7</accession>
<dbReference type="GO" id="GO:0016020">
    <property type="term" value="C:membrane"/>
    <property type="evidence" value="ECO:0007669"/>
    <property type="project" value="InterPro"/>
</dbReference>
<organism evidence="13 14">
    <name type="scientific">Vitis rotundifolia</name>
    <name type="common">Muscadine grape</name>
    <dbReference type="NCBI Taxonomy" id="103349"/>
    <lineage>
        <taxon>Eukaryota</taxon>
        <taxon>Viridiplantae</taxon>
        <taxon>Streptophyta</taxon>
        <taxon>Embryophyta</taxon>
        <taxon>Tracheophyta</taxon>
        <taxon>Spermatophyta</taxon>
        <taxon>Magnoliopsida</taxon>
        <taxon>eudicotyledons</taxon>
        <taxon>Gunneridae</taxon>
        <taxon>Pentapetalae</taxon>
        <taxon>rosids</taxon>
        <taxon>Vitales</taxon>
        <taxon>Vitaceae</taxon>
        <taxon>Viteae</taxon>
        <taxon>Vitis</taxon>
    </lineage>
</organism>
<evidence type="ECO:0000313" key="13">
    <source>
        <dbReference type="EMBL" id="KAJ9678987.1"/>
    </source>
</evidence>
<evidence type="ECO:0000256" key="1">
    <source>
        <dbReference type="ARBA" id="ARBA00004127"/>
    </source>
</evidence>
<feature type="transmembrane region" description="Helical" evidence="12">
    <location>
        <begin position="52"/>
        <end position="74"/>
    </location>
</feature>
<evidence type="ECO:0000256" key="7">
    <source>
        <dbReference type="ARBA" id="ARBA00023316"/>
    </source>
</evidence>
<feature type="binding site" evidence="10">
    <location>
        <position position="111"/>
    </location>
    <ligand>
        <name>UDP-alpha-D-glucose</name>
        <dbReference type="ChEBI" id="CHEBI:58885"/>
    </ligand>
</feature>
<dbReference type="Proteomes" id="UP001168098">
    <property type="component" value="Unassembled WGS sequence"/>
</dbReference>
<dbReference type="GO" id="GO:0030244">
    <property type="term" value="P:cellulose biosynthetic process"/>
    <property type="evidence" value="ECO:0007669"/>
    <property type="project" value="InterPro"/>
</dbReference>
<evidence type="ECO:0000256" key="6">
    <source>
        <dbReference type="ARBA" id="ARBA00023136"/>
    </source>
</evidence>
<dbReference type="GO" id="GO:0016760">
    <property type="term" value="F:cellulose synthase (UDP-forming) activity"/>
    <property type="evidence" value="ECO:0007669"/>
    <property type="project" value="InterPro"/>
</dbReference>
<dbReference type="FunFam" id="3.90.550.10:FF:000112">
    <property type="entry name" value="Cellulose synthase-like protein E1"/>
    <property type="match status" value="1"/>
</dbReference>
<keyword evidence="5 12" id="KW-1133">Transmembrane helix</keyword>
<comment type="function">
    <text evidence="8">Thought to be a Golgi-localized beta-glycan synthase that polymerize the backbones of noncellulosic polysaccharides (hemicelluloses) of plant cell wall.</text>
</comment>
<feature type="transmembrane region" description="Helical" evidence="12">
    <location>
        <begin position="546"/>
        <end position="576"/>
    </location>
</feature>
<feature type="binding site" evidence="11">
    <location>
        <position position="295"/>
    </location>
    <ligand>
        <name>Mn(2+)</name>
        <dbReference type="ChEBI" id="CHEBI:29035"/>
    </ligand>
</feature>
<comment type="subcellular location">
    <subcellularLocation>
        <location evidence="1">Endomembrane system</location>
        <topology evidence="1">Multi-pass membrane protein</topology>
    </subcellularLocation>
</comment>
<keyword evidence="3" id="KW-0808">Transferase</keyword>
<sequence length="645" mass="74479">MGRDGQLPLFETKAAKGRLLFGLYAVSTFVGTCLICVYRLTHLPEEGEVGRWPWIGLFLSELWYILYWVVILSVRWSPIYRNTFKDRLTQRYEKVLPGIDIFVCTANPIIEPPTMVINTVLSVMAYDYHGSCLTFYALLEASQFSKLWLPFCKKFKVEPRCPEAYFSSTLKPHHDDPLMAKEWSSIKKLYEDMRNRIEAVMYMGQITEEIRKQHEVFGEWNLASEPQNHQTILQILIDGRDGKAVDVERQPLPTLVYLSCEKRPKYHHNFKAGAMNALIRVSSRISNGEIILNVDCEMYSNNSESVRDALCFFMDEETGHEIAYVQFPQCFNNITKNDLYANSLNVCMEVELAGFDSNGGPSYIGTGCFHRRETLCGKKYGEECEREQTTRNNNERIEENASVLEEIGKVLASCSYEDYTQWEKEMGLKYGCPVEDTLTGLSIQCRGWKSIYFTPERKAFLGVAPTTLLQSLIQHKRWSEGDFQIFLSSYCPFTYRHKMIPLKLQISYCLFLLLAPNCLPTLYYVAIPSLCLLKGISLFPKISSLWILPFAYVMSSSCAYSLGEFIWCGGTLLGWWNDQRMWVFKRTTSYFFGFSETVLKQLGFSRSSFAVTSKVADEEESKRFEQEVMEFGWETNPKIFFDVKL</sequence>
<evidence type="ECO:0000256" key="10">
    <source>
        <dbReference type="PIRSR" id="PIRSR605150-2"/>
    </source>
</evidence>
<dbReference type="Pfam" id="PF03552">
    <property type="entry name" value="Cellulose_synt"/>
    <property type="match status" value="2"/>
</dbReference>
<protein>
    <recommendedName>
        <fullName evidence="15">Cellulose synthase-like protein E6</fullName>
    </recommendedName>
</protein>
<evidence type="ECO:0000256" key="2">
    <source>
        <dbReference type="ARBA" id="ARBA00022676"/>
    </source>
</evidence>
<dbReference type="GO" id="GO:0012505">
    <property type="term" value="C:endomembrane system"/>
    <property type="evidence" value="ECO:0007669"/>
    <property type="project" value="UniProtKB-SubCell"/>
</dbReference>
<evidence type="ECO:0000256" key="8">
    <source>
        <dbReference type="ARBA" id="ARBA00037405"/>
    </source>
</evidence>
<keyword evidence="7" id="KW-0961">Cell wall biogenesis/degradation</keyword>
<keyword evidence="4 12" id="KW-0812">Transmembrane</keyword>
<evidence type="ECO:0000256" key="9">
    <source>
        <dbReference type="ARBA" id="ARBA00060766"/>
    </source>
</evidence>
<evidence type="ECO:0000256" key="3">
    <source>
        <dbReference type="ARBA" id="ARBA00022679"/>
    </source>
</evidence>
<evidence type="ECO:0000313" key="14">
    <source>
        <dbReference type="Proteomes" id="UP001168098"/>
    </source>
</evidence>
<proteinExistence type="inferred from homology"/>
<evidence type="ECO:0000256" key="5">
    <source>
        <dbReference type="ARBA" id="ARBA00022989"/>
    </source>
</evidence>
<keyword evidence="14" id="KW-1185">Reference proteome</keyword>
<dbReference type="InterPro" id="IPR029044">
    <property type="entry name" value="Nucleotide-diphossugar_trans"/>
</dbReference>
<dbReference type="PANTHER" id="PTHR13301">
    <property type="entry name" value="X-BOX TRANSCRIPTION FACTOR-RELATED"/>
    <property type="match status" value="1"/>
</dbReference>
<dbReference type="GO" id="GO:0071555">
    <property type="term" value="P:cell wall organization"/>
    <property type="evidence" value="ECO:0007669"/>
    <property type="project" value="UniProtKB-KW"/>
</dbReference>
<dbReference type="EMBL" id="JARBHA010000016">
    <property type="protein sequence ID" value="KAJ9678987.1"/>
    <property type="molecule type" value="Genomic_DNA"/>
</dbReference>
<dbReference type="Gene3D" id="3.90.550.10">
    <property type="entry name" value="Spore Coat Polysaccharide Biosynthesis Protein SpsA, Chain A"/>
    <property type="match status" value="1"/>
</dbReference>
<dbReference type="AlphaFoldDB" id="A0AA38YYS7"/>
<feature type="transmembrane region" description="Helical" evidence="12">
    <location>
        <begin position="506"/>
        <end position="526"/>
    </location>
</feature>
<evidence type="ECO:0000256" key="12">
    <source>
        <dbReference type="SAM" id="Phobius"/>
    </source>
</evidence>
<dbReference type="InterPro" id="IPR005150">
    <property type="entry name" value="Cellulose_synth"/>
</dbReference>
<keyword evidence="6 12" id="KW-0472">Membrane</keyword>
<keyword evidence="2" id="KW-0328">Glycosyltransferase</keyword>
<name>A0AA38YYS7_VITRO</name>
<gene>
    <name evidence="13" type="ORF">PVL29_021031</name>
</gene>
<reference evidence="13 14" key="1">
    <citation type="journal article" date="2023" name="BMC Biotechnol.">
        <title>Vitis rotundifolia cv Carlos genome sequencing.</title>
        <authorList>
            <person name="Huff M."/>
            <person name="Hulse-Kemp A."/>
            <person name="Scheffler B."/>
            <person name="Youngblood R."/>
            <person name="Simpson S."/>
            <person name="Babiker E."/>
            <person name="Staton M."/>
        </authorList>
    </citation>
    <scope>NUCLEOTIDE SEQUENCE [LARGE SCALE GENOMIC DNA]</scope>
    <source>
        <tissue evidence="13">Leaf</tissue>
    </source>
</reference>
<feature type="transmembrane region" description="Helical" evidence="12">
    <location>
        <begin position="21"/>
        <end position="40"/>
    </location>
</feature>
<comment type="caution">
    <text evidence="13">The sequence shown here is derived from an EMBL/GenBank/DDBJ whole genome shotgun (WGS) entry which is preliminary data.</text>
</comment>
<evidence type="ECO:0000256" key="11">
    <source>
        <dbReference type="PIRSR" id="PIRSR605150-3"/>
    </source>
</evidence>
<feature type="binding site" evidence="11">
    <location>
        <position position="271"/>
    </location>
    <ligand>
        <name>Mn(2+)</name>
        <dbReference type="ChEBI" id="CHEBI:29035"/>
    </ligand>
</feature>
<comment type="similarity">
    <text evidence="9">Belongs to the glycosyltransferase 2 family. Plant cellulose synthase-like E subfamily.</text>
</comment>